<protein>
    <submittedName>
        <fullName evidence="2">Uncharacterized protein</fullName>
    </submittedName>
</protein>
<dbReference type="AlphaFoldDB" id="A0A9D1GTZ9"/>
<evidence type="ECO:0000256" key="1">
    <source>
        <dbReference type="SAM" id="MobiDB-lite"/>
    </source>
</evidence>
<feature type="region of interest" description="Disordered" evidence="1">
    <location>
        <begin position="57"/>
        <end position="83"/>
    </location>
</feature>
<evidence type="ECO:0000313" key="3">
    <source>
        <dbReference type="Proteomes" id="UP000824136"/>
    </source>
</evidence>
<gene>
    <name evidence="2" type="ORF">IAC39_04830</name>
</gene>
<sequence length="95" mass="11144">MMLSSSSSLWNCRFSIPKLLRVLIYSSFLDSLYLRMESERRQSADAIREVENAIESSWKTPPPGVSSHMTRKTTVRQTRNERKTKLPVRRYCCMI</sequence>
<dbReference type="EMBL" id="DVLL01000019">
    <property type="protein sequence ID" value="HIT59014.1"/>
    <property type="molecule type" value="Genomic_DNA"/>
</dbReference>
<dbReference type="Proteomes" id="UP000824136">
    <property type="component" value="Unassembled WGS sequence"/>
</dbReference>
<comment type="caution">
    <text evidence="2">The sequence shown here is derived from an EMBL/GenBank/DDBJ whole genome shotgun (WGS) entry which is preliminary data.</text>
</comment>
<organism evidence="2 3">
    <name type="scientific">Candidatus Faeciplasma pullistercoris</name>
    <dbReference type="NCBI Taxonomy" id="2840800"/>
    <lineage>
        <taxon>Bacteria</taxon>
        <taxon>Bacillati</taxon>
        <taxon>Bacillota</taxon>
        <taxon>Clostridia</taxon>
        <taxon>Eubacteriales</taxon>
        <taxon>Oscillospiraceae</taxon>
        <taxon>Oscillospiraceae incertae sedis</taxon>
        <taxon>Candidatus Faeciplasma</taxon>
    </lineage>
</organism>
<proteinExistence type="predicted"/>
<reference evidence="2" key="2">
    <citation type="journal article" date="2021" name="PeerJ">
        <title>Extensive microbial diversity within the chicken gut microbiome revealed by metagenomics and culture.</title>
        <authorList>
            <person name="Gilroy R."/>
            <person name="Ravi A."/>
            <person name="Getino M."/>
            <person name="Pursley I."/>
            <person name="Horton D.L."/>
            <person name="Alikhan N.F."/>
            <person name="Baker D."/>
            <person name="Gharbi K."/>
            <person name="Hall N."/>
            <person name="Watson M."/>
            <person name="Adriaenssens E.M."/>
            <person name="Foster-Nyarko E."/>
            <person name="Jarju S."/>
            <person name="Secka A."/>
            <person name="Antonio M."/>
            <person name="Oren A."/>
            <person name="Chaudhuri R.R."/>
            <person name="La Ragione R."/>
            <person name="Hildebrand F."/>
            <person name="Pallen M.J."/>
        </authorList>
    </citation>
    <scope>NUCLEOTIDE SEQUENCE</scope>
    <source>
        <strain evidence="2">CHK33-4379</strain>
    </source>
</reference>
<accession>A0A9D1GTZ9</accession>
<reference evidence="2" key="1">
    <citation type="submission" date="2020-10" db="EMBL/GenBank/DDBJ databases">
        <authorList>
            <person name="Gilroy R."/>
        </authorList>
    </citation>
    <scope>NUCLEOTIDE SEQUENCE</scope>
    <source>
        <strain evidence="2">CHK33-4379</strain>
    </source>
</reference>
<evidence type="ECO:0000313" key="2">
    <source>
        <dbReference type="EMBL" id="HIT59014.1"/>
    </source>
</evidence>
<name>A0A9D1GTZ9_9FIRM</name>